<sequence>MKPISPQLASEIADLVYEVRKPVASGRNDLAFSPKMLNAFDFDDTKSRVSGRSGSFISFFQKTSGFALVGHGKNQYRGHHVIAVRGSKTGHDWLTNGNVGLSTSIGGSAVHSGFNQTFGSMRSALDGLLSPHLASSMAEGVHCVGHSLGGALASLIGQWINHRYRKPVNIYTFGAPRVGMEGFAASSTSAAFAHYRCTHGADPVPNIPLWPFVHAPTNGFEYRLDTGTGISPGAHGMGDSAVPGYRNTARTGDWSGLRQNSLDYLRTPVRLDYERRMEASFSGYWADRISAALITLLKDAGYYSAVLLQAKIGTTLTLYDMLARTLEKIAAAAANFSSQVRGLLGHMLVFAGYVATRVADLTYSFIRWVFDRTTSALYRAVRQAIDRNEQ</sequence>
<evidence type="ECO:0000313" key="2">
    <source>
        <dbReference type="EMBL" id="QCF26450.1"/>
    </source>
</evidence>
<dbReference type="InterPro" id="IPR051218">
    <property type="entry name" value="Sec_MonoDiacylglyc_Lipase"/>
</dbReference>
<keyword evidence="3" id="KW-1185">Reference proteome</keyword>
<dbReference type="Pfam" id="PF01764">
    <property type="entry name" value="Lipase_3"/>
    <property type="match status" value="1"/>
</dbReference>
<dbReference type="CDD" id="cd00519">
    <property type="entry name" value="Lipase_3"/>
    <property type="match status" value="1"/>
</dbReference>
<feature type="domain" description="Fungal lipase-type" evidence="1">
    <location>
        <begin position="81"/>
        <end position="210"/>
    </location>
</feature>
<evidence type="ECO:0000313" key="3">
    <source>
        <dbReference type="Proteomes" id="UP000298049"/>
    </source>
</evidence>
<protein>
    <submittedName>
        <fullName evidence="2">Lipase family protein</fullName>
    </submittedName>
</protein>
<dbReference type="Gene3D" id="3.40.50.1820">
    <property type="entry name" value="alpha/beta hydrolase"/>
    <property type="match status" value="1"/>
</dbReference>
<accession>A0A4V1D8U9</accession>
<dbReference type="PANTHER" id="PTHR45856:SF11">
    <property type="entry name" value="FUNGAL LIPASE-LIKE DOMAIN-CONTAINING PROTEIN"/>
    <property type="match status" value="1"/>
</dbReference>
<reference evidence="2 3" key="1">
    <citation type="submission" date="2018-07" db="EMBL/GenBank/DDBJ databases">
        <title>Marsedoiliclastica nanhaica gen. nov. sp. nov., a novel marine hydrocarbonoclastic bacterium isolated from an in-situ enriched hydrocarbon-degrading consortium in deep-sea sediment.</title>
        <authorList>
            <person name="Dong C."/>
            <person name="Ma T."/>
            <person name="Liu R."/>
            <person name="Shao Z."/>
        </authorList>
    </citation>
    <scope>NUCLEOTIDE SEQUENCE [LARGE SCALE GENOMIC DNA]</scope>
    <source>
        <strain evidence="3">soil36-7</strain>
    </source>
</reference>
<dbReference type="Proteomes" id="UP000298049">
    <property type="component" value="Chromosome"/>
</dbReference>
<dbReference type="AlphaFoldDB" id="A0A4V1D8U9"/>
<dbReference type="RefSeq" id="WP_136549171.1">
    <property type="nucleotide sequence ID" value="NZ_CP031093.1"/>
</dbReference>
<dbReference type="InterPro" id="IPR029058">
    <property type="entry name" value="AB_hydrolase_fold"/>
</dbReference>
<dbReference type="PANTHER" id="PTHR45856">
    <property type="entry name" value="ALPHA/BETA-HYDROLASES SUPERFAMILY PROTEIN"/>
    <property type="match status" value="1"/>
</dbReference>
<dbReference type="InterPro" id="IPR002921">
    <property type="entry name" value="Fungal_lipase-type"/>
</dbReference>
<organism evidence="2 3">
    <name type="scientific">Hydrocarboniclastica marina</name>
    <dbReference type="NCBI Taxonomy" id="2259620"/>
    <lineage>
        <taxon>Bacteria</taxon>
        <taxon>Pseudomonadati</taxon>
        <taxon>Pseudomonadota</taxon>
        <taxon>Gammaproteobacteria</taxon>
        <taxon>Alteromonadales</taxon>
        <taxon>Alteromonadaceae</taxon>
        <taxon>Hydrocarboniclastica</taxon>
    </lineage>
</organism>
<dbReference type="KEGG" id="hmi:soil367_11165"/>
<dbReference type="OrthoDB" id="5522031at2"/>
<dbReference type="GO" id="GO:0006629">
    <property type="term" value="P:lipid metabolic process"/>
    <property type="evidence" value="ECO:0007669"/>
    <property type="project" value="InterPro"/>
</dbReference>
<dbReference type="EMBL" id="CP031093">
    <property type="protein sequence ID" value="QCF26450.1"/>
    <property type="molecule type" value="Genomic_DNA"/>
</dbReference>
<proteinExistence type="predicted"/>
<gene>
    <name evidence="2" type="ORF">soil367_11165</name>
</gene>
<dbReference type="SUPFAM" id="SSF53474">
    <property type="entry name" value="alpha/beta-Hydrolases"/>
    <property type="match status" value="1"/>
</dbReference>
<evidence type="ECO:0000259" key="1">
    <source>
        <dbReference type="Pfam" id="PF01764"/>
    </source>
</evidence>
<name>A0A4V1D8U9_9ALTE</name>